<gene>
    <name evidence="1" type="ORF">PFX98_17390</name>
</gene>
<evidence type="ECO:0000313" key="1">
    <source>
        <dbReference type="EMBL" id="WIT10675.1"/>
    </source>
</evidence>
<protein>
    <submittedName>
        <fullName evidence="1">Uncharacterized protein</fullName>
    </submittedName>
</protein>
<dbReference type="EMBL" id="CP116346">
    <property type="protein sequence ID" value="WIT10675.1"/>
    <property type="molecule type" value="Genomic_DNA"/>
</dbReference>
<dbReference type="RefSeq" id="WP_285231749.1">
    <property type="nucleotide sequence ID" value="NZ_CP116346.1"/>
</dbReference>
<dbReference type="Proteomes" id="UP001177769">
    <property type="component" value="Chromosome"/>
</dbReference>
<sequence>MKNSLLRMPVLAALRSPVLALGGALLALGAWAATPYFSGPSVGKPALASKFDGKGFEPNAAVTVVVSAPGGGSTSISAVTSAEGALSYTLTPSQSGAYTISVTDSGGRTLAKAVVAVLP</sequence>
<reference evidence="1" key="1">
    <citation type="submission" date="2023-01" db="EMBL/GenBank/DDBJ databases">
        <title>Whole genome sequence of Paucibacter sp. S2-9 isolated from pond sediment.</title>
        <authorList>
            <person name="Jung J.Y."/>
        </authorList>
    </citation>
    <scope>NUCLEOTIDE SEQUENCE</scope>
    <source>
        <strain evidence="1">S2-9</strain>
    </source>
</reference>
<evidence type="ECO:0000313" key="2">
    <source>
        <dbReference type="Proteomes" id="UP001177769"/>
    </source>
</evidence>
<dbReference type="SUPFAM" id="SSF49373">
    <property type="entry name" value="Invasin/intimin cell-adhesion fragments"/>
    <property type="match status" value="1"/>
</dbReference>
<dbReference type="KEGG" id="pais:PFX98_17390"/>
<keyword evidence="2" id="KW-1185">Reference proteome</keyword>
<dbReference type="Gene3D" id="2.60.40.10">
    <property type="entry name" value="Immunoglobulins"/>
    <property type="match status" value="1"/>
</dbReference>
<dbReference type="PROSITE" id="PS50194">
    <property type="entry name" value="FILAMIN_REPEAT"/>
    <property type="match status" value="1"/>
</dbReference>
<dbReference type="AlphaFoldDB" id="A0AA95NAU4"/>
<dbReference type="InterPro" id="IPR013783">
    <property type="entry name" value="Ig-like_fold"/>
</dbReference>
<name>A0AA95NAU4_9BURK</name>
<proteinExistence type="predicted"/>
<accession>A0AA95NAU4</accession>
<dbReference type="InterPro" id="IPR008964">
    <property type="entry name" value="Invasin/intimin_cell_adhesion"/>
</dbReference>
<dbReference type="InterPro" id="IPR017868">
    <property type="entry name" value="Filamin/ABP280_repeat-like"/>
</dbReference>
<organism evidence="1 2">
    <name type="scientific">Paucibacter sediminis</name>
    <dbReference type="NCBI Taxonomy" id="3019553"/>
    <lineage>
        <taxon>Bacteria</taxon>
        <taxon>Pseudomonadati</taxon>
        <taxon>Pseudomonadota</taxon>
        <taxon>Betaproteobacteria</taxon>
        <taxon>Burkholderiales</taxon>
        <taxon>Sphaerotilaceae</taxon>
        <taxon>Roseateles</taxon>
    </lineage>
</organism>